<dbReference type="Pfam" id="PF09339">
    <property type="entry name" value="HTH_IclR"/>
    <property type="match status" value="1"/>
</dbReference>
<dbReference type="InterPro" id="IPR014757">
    <property type="entry name" value="Tscrpt_reg_IclR_C"/>
</dbReference>
<dbReference type="GO" id="GO:0045892">
    <property type="term" value="P:negative regulation of DNA-templated transcription"/>
    <property type="evidence" value="ECO:0007669"/>
    <property type="project" value="TreeGrafter"/>
</dbReference>
<evidence type="ECO:0000256" key="1">
    <source>
        <dbReference type="ARBA" id="ARBA00023015"/>
    </source>
</evidence>
<evidence type="ECO:0000256" key="3">
    <source>
        <dbReference type="ARBA" id="ARBA00023163"/>
    </source>
</evidence>
<dbReference type="EMBL" id="WTYQ01000003">
    <property type="protein sequence ID" value="MXP26146.1"/>
    <property type="molecule type" value="Genomic_DNA"/>
</dbReference>
<dbReference type="InterPro" id="IPR050707">
    <property type="entry name" value="HTH_MetabolicPath_Reg"/>
</dbReference>
<keyword evidence="3" id="KW-0804">Transcription</keyword>
<organism evidence="6 7">
    <name type="scientific">Altericroceibacterium indicum</name>
    <dbReference type="NCBI Taxonomy" id="374177"/>
    <lineage>
        <taxon>Bacteria</taxon>
        <taxon>Pseudomonadati</taxon>
        <taxon>Pseudomonadota</taxon>
        <taxon>Alphaproteobacteria</taxon>
        <taxon>Sphingomonadales</taxon>
        <taxon>Erythrobacteraceae</taxon>
        <taxon>Altericroceibacterium</taxon>
    </lineage>
</organism>
<keyword evidence="7" id="KW-1185">Reference proteome</keyword>
<dbReference type="Gene3D" id="3.30.450.40">
    <property type="match status" value="1"/>
</dbReference>
<dbReference type="PANTHER" id="PTHR30136">
    <property type="entry name" value="HELIX-TURN-HELIX TRANSCRIPTIONAL REGULATOR, ICLR FAMILY"/>
    <property type="match status" value="1"/>
</dbReference>
<dbReference type="InterPro" id="IPR036390">
    <property type="entry name" value="WH_DNA-bd_sf"/>
</dbReference>
<evidence type="ECO:0000313" key="7">
    <source>
        <dbReference type="Proteomes" id="UP000460561"/>
    </source>
</evidence>
<dbReference type="InterPro" id="IPR036388">
    <property type="entry name" value="WH-like_DNA-bd_sf"/>
</dbReference>
<dbReference type="InterPro" id="IPR029016">
    <property type="entry name" value="GAF-like_dom_sf"/>
</dbReference>
<name>A0A845AC67_9SPHN</name>
<dbReference type="RefSeq" id="WP_160739364.1">
    <property type="nucleotide sequence ID" value="NZ_WTYQ01000003.1"/>
</dbReference>
<dbReference type="Pfam" id="PF01614">
    <property type="entry name" value="IclR_C"/>
    <property type="match status" value="1"/>
</dbReference>
<dbReference type="GO" id="GO:0003700">
    <property type="term" value="F:DNA-binding transcription factor activity"/>
    <property type="evidence" value="ECO:0007669"/>
    <property type="project" value="TreeGrafter"/>
</dbReference>
<comment type="caution">
    <text evidence="6">The sequence shown here is derived from an EMBL/GenBank/DDBJ whole genome shotgun (WGS) entry which is preliminary data.</text>
</comment>
<dbReference type="AlphaFoldDB" id="A0A845AC67"/>
<dbReference type="SUPFAM" id="SSF55781">
    <property type="entry name" value="GAF domain-like"/>
    <property type="match status" value="1"/>
</dbReference>
<dbReference type="GO" id="GO:0003677">
    <property type="term" value="F:DNA binding"/>
    <property type="evidence" value="ECO:0007669"/>
    <property type="project" value="UniProtKB-KW"/>
</dbReference>
<dbReference type="Gene3D" id="1.10.10.10">
    <property type="entry name" value="Winged helix-like DNA-binding domain superfamily/Winged helix DNA-binding domain"/>
    <property type="match status" value="1"/>
</dbReference>
<keyword evidence="2" id="KW-0238">DNA-binding</keyword>
<reference evidence="6 7" key="1">
    <citation type="submission" date="2019-12" db="EMBL/GenBank/DDBJ databases">
        <title>Genomic-based taxomic classification of the family Erythrobacteraceae.</title>
        <authorList>
            <person name="Xu L."/>
        </authorList>
    </citation>
    <scope>NUCLEOTIDE SEQUENCE [LARGE SCALE GENOMIC DNA]</scope>
    <source>
        <strain evidence="6 7">DSM 18604</strain>
    </source>
</reference>
<feature type="domain" description="HTH iclR-type" evidence="4">
    <location>
        <begin position="22"/>
        <end position="82"/>
    </location>
</feature>
<dbReference type="Proteomes" id="UP000460561">
    <property type="component" value="Unassembled WGS sequence"/>
</dbReference>
<evidence type="ECO:0000256" key="2">
    <source>
        <dbReference type="ARBA" id="ARBA00023125"/>
    </source>
</evidence>
<evidence type="ECO:0000259" key="4">
    <source>
        <dbReference type="PROSITE" id="PS51077"/>
    </source>
</evidence>
<proteinExistence type="predicted"/>
<evidence type="ECO:0000259" key="5">
    <source>
        <dbReference type="PROSITE" id="PS51078"/>
    </source>
</evidence>
<evidence type="ECO:0000313" key="6">
    <source>
        <dbReference type="EMBL" id="MXP26146.1"/>
    </source>
</evidence>
<feature type="domain" description="IclR-ED" evidence="5">
    <location>
        <begin position="82"/>
        <end position="261"/>
    </location>
</feature>
<sequence>MITRGAPTGTASHASANGSSQVKSATRTLDIIEYVVAHERPLVAQEIATALGIPVSSLSYLLATLVDRAYLVREGRRYSPGPGLERLQANRGGFTLAERAAPLVRTLRVQLNETTSFFIRTNWDVEAIVTETSDHALRYSINIGTRQPVHAMASGKALLAALPDEDLDRYFQEAQRKRFTPATVTSETALRNQINQIRRTGFAKTESEYSIGIRGIGRAVRVEGQVVGALSIAVPQARYDAALERRAMDLLERTADLLDTK</sequence>
<dbReference type="PANTHER" id="PTHR30136:SF35">
    <property type="entry name" value="HTH-TYPE TRANSCRIPTIONAL REGULATOR RV1719"/>
    <property type="match status" value="1"/>
</dbReference>
<gene>
    <name evidence="6" type="ORF">GRI39_08865</name>
</gene>
<dbReference type="PROSITE" id="PS51078">
    <property type="entry name" value="ICLR_ED"/>
    <property type="match status" value="1"/>
</dbReference>
<dbReference type="SUPFAM" id="SSF46785">
    <property type="entry name" value="Winged helix' DNA-binding domain"/>
    <property type="match status" value="1"/>
</dbReference>
<protein>
    <submittedName>
        <fullName evidence="6">Helix-turn-helix domain-containing protein</fullName>
    </submittedName>
</protein>
<dbReference type="PROSITE" id="PS51077">
    <property type="entry name" value="HTH_ICLR"/>
    <property type="match status" value="1"/>
</dbReference>
<dbReference type="OrthoDB" id="9807558at2"/>
<accession>A0A845AC67</accession>
<dbReference type="InterPro" id="IPR005471">
    <property type="entry name" value="Tscrpt_reg_IclR_N"/>
</dbReference>
<keyword evidence="1" id="KW-0805">Transcription regulation</keyword>